<dbReference type="InterPro" id="IPR054478">
    <property type="entry name" value="LTN1_UBC"/>
</dbReference>
<evidence type="ECO:0000256" key="13">
    <source>
        <dbReference type="ARBA" id="ARBA00022833"/>
    </source>
</evidence>
<reference evidence="17 18" key="1">
    <citation type="journal article" date="2018" name="Proc. Natl. Acad. Sci. U.S.A.">
        <title>Draft genome sequence of Camellia sinensis var. sinensis provides insights into the evolution of the tea genome and tea quality.</title>
        <authorList>
            <person name="Wei C."/>
            <person name="Yang H."/>
            <person name="Wang S."/>
            <person name="Zhao J."/>
            <person name="Liu C."/>
            <person name="Gao L."/>
            <person name="Xia E."/>
            <person name="Lu Y."/>
            <person name="Tai Y."/>
            <person name="She G."/>
            <person name="Sun J."/>
            <person name="Cao H."/>
            <person name="Tong W."/>
            <person name="Gao Q."/>
            <person name="Li Y."/>
            <person name="Deng W."/>
            <person name="Jiang X."/>
            <person name="Wang W."/>
            <person name="Chen Q."/>
            <person name="Zhang S."/>
            <person name="Li H."/>
            <person name="Wu J."/>
            <person name="Wang P."/>
            <person name="Li P."/>
            <person name="Shi C."/>
            <person name="Zheng F."/>
            <person name="Jian J."/>
            <person name="Huang B."/>
            <person name="Shan D."/>
            <person name="Shi M."/>
            <person name="Fang C."/>
            <person name="Yue Y."/>
            <person name="Li F."/>
            <person name="Li D."/>
            <person name="Wei S."/>
            <person name="Han B."/>
            <person name="Jiang C."/>
            <person name="Yin Y."/>
            <person name="Xia T."/>
            <person name="Zhang Z."/>
            <person name="Bennetzen J.L."/>
            <person name="Zhao S."/>
            <person name="Wan X."/>
        </authorList>
    </citation>
    <scope>NUCLEOTIDE SEQUENCE [LARGE SCALE GENOMIC DNA]</scope>
    <source>
        <strain evidence="18">cv. Shuchazao</strain>
        <tissue evidence="17">Leaf</tissue>
    </source>
</reference>
<protein>
    <recommendedName>
        <fullName evidence="6 15">E3 ubiquitin-protein ligase listerin</fullName>
        <ecNumber evidence="5 15">2.3.2.27</ecNumber>
    </recommendedName>
    <alternativeName>
        <fullName evidence="15">RING-type E3 ubiquitin transferase listerin</fullName>
    </alternativeName>
</protein>
<dbReference type="Pfam" id="PF13639">
    <property type="entry name" value="zf-RING_2"/>
    <property type="match status" value="1"/>
</dbReference>
<dbReference type="InterPro" id="IPR039804">
    <property type="entry name" value="RING-CH-C4HC3_LTN1"/>
</dbReference>
<feature type="domain" description="RING-type" evidence="16">
    <location>
        <begin position="1893"/>
        <end position="1940"/>
    </location>
</feature>
<name>A0A4S4F058_CAMSN</name>
<dbReference type="InterPro" id="IPR001841">
    <property type="entry name" value="Znf_RING"/>
</dbReference>
<dbReference type="Gene3D" id="3.30.40.10">
    <property type="entry name" value="Zinc/RING finger domain, C3HC4 (zinc finger)"/>
    <property type="match status" value="1"/>
</dbReference>
<comment type="pathway">
    <text evidence="3 15">Protein modification; protein ubiquitination.</text>
</comment>
<dbReference type="UniPathway" id="UPA00143"/>
<evidence type="ECO:0000256" key="11">
    <source>
        <dbReference type="ARBA" id="ARBA00022771"/>
    </source>
</evidence>
<comment type="function">
    <text evidence="15">E3 ubiquitin-protein ligase. Component of the ribosome quality control complex (RQC), a ribosome-associated complex that mediates ubiquitination and extraction of incompletely synthesized nascent chains for proteasomal degradation.</text>
</comment>
<keyword evidence="8 15" id="KW-0808">Transferase</keyword>
<evidence type="ECO:0000256" key="8">
    <source>
        <dbReference type="ARBA" id="ARBA00022679"/>
    </source>
</evidence>
<evidence type="ECO:0000256" key="1">
    <source>
        <dbReference type="ARBA" id="ARBA00000900"/>
    </source>
</evidence>
<evidence type="ECO:0000259" key="16">
    <source>
        <dbReference type="PROSITE" id="PS50089"/>
    </source>
</evidence>
<keyword evidence="9 15" id="KW-0479">Metal-binding</keyword>
<evidence type="ECO:0000256" key="15">
    <source>
        <dbReference type="RuleBase" id="RU367090"/>
    </source>
</evidence>
<dbReference type="GO" id="GO:1990116">
    <property type="term" value="P:ribosome-associated ubiquitin-dependent protein catabolic process"/>
    <property type="evidence" value="ECO:0007669"/>
    <property type="project" value="UniProtKB-UniRule"/>
</dbReference>
<dbReference type="Pfam" id="PF22958">
    <property type="entry name" value="Ltn1_1st"/>
    <property type="match status" value="1"/>
</dbReference>
<dbReference type="InterPro" id="IPR011989">
    <property type="entry name" value="ARM-like"/>
</dbReference>
<organism evidence="17 18">
    <name type="scientific">Camellia sinensis var. sinensis</name>
    <name type="common">China tea</name>
    <dbReference type="NCBI Taxonomy" id="542762"/>
    <lineage>
        <taxon>Eukaryota</taxon>
        <taxon>Viridiplantae</taxon>
        <taxon>Streptophyta</taxon>
        <taxon>Embryophyta</taxon>
        <taxon>Tracheophyta</taxon>
        <taxon>Spermatophyta</taxon>
        <taxon>Magnoliopsida</taxon>
        <taxon>eudicotyledons</taxon>
        <taxon>Gunneridae</taxon>
        <taxon>Pentapetalae</taxon>
        <taxon>asterids</taxon>
        <taxon>Ericales</taxon>
        <taxon>Theaceae</taxon>
        <taxon>Camellia</taxon>
    </lineage>
</organism>
<dbReference type="InterPro" id="IPR011016">
    <property type="entry name" value="Znf_RING-CH"/>
</dbReference>
<comment type="caution">
    <text evidence="17">The sequence shown here is derived from an EMBL/GenBank/DDBJ whole genome shotgun (WGS) entry which is preliminary data.</text>
</comment>
<dbReference type="InterPro" id="IPR039795">
    <property type="entry name" value="LTN1/Rkr1"/>
</dbReference>
<dbReference type="GO" id="GO:0072344">
    <property type="term" value="P:rescue of stalled ribosome"/>
    <property type="evidence" value="ECO:0007669"/>
    <property type="project" value="UniProtKB-UniRule"/>
</dbReference>
<comment type="catalytic activity">
    <reaction evidence="1 15">
        <text>S-ubiquitinyl-[E2 ubiquitin-conjugating enzyme]-L-cysteine + [acceptor protein]-L-lysine = [E2 ubiquitin-conjugating enzyme]-L-cysteine + N(6)-ubiquitinyl-[acceptor protein]-L-lysine.</text>
        <dbReference type="EC" id="2.3.2.27"/>
    </reaction>
</comment>
<keyword evidence="10" id="KW-0677">Repeat</keyword>
<evidence type="ECO:0000313" key="17">
    <source>
        <dbReference type="EMBL" id="THG22482.1"/>
    </source>
</evidence>
<evidence type="ECO:0000313" key="18">
    <source>
        <dbReference type="Proteomes" id="UP000306102"/>
    </source>
</evidence>
<evidence type="ECO:0000256" key="7">
    <source>
        <dbReference type="ARBA" id="ARBA00022490"/>
    </source>
</evidence>
<keyword evidence="18" id="KW-1185">Reference proteome</keyword>
<dbReference type="GO" id="GO:0061630">
    <property type="term" value="F:ubiquitin protein ligase activity"/>
    <property type="evidence" value="ECO:0007669"/>
    <property type="project" value="UniProtKB-UniRule"/>
</dbReference>
<dbReference type="GO" id="GO:0016567">
    <property type="term" value="P:protein ubiquitination"/>
    <property type="evidence" value="ECO:0007669"/>
    <property type="project" value="UniProtKB-UniPathway"/>
</dbReference>
<accession>A0A4S4F058</accession>
<gene>
    <name evidence="17" type="ORF">TEA_002250</name>
</gene>
<dbReference type="SUPFAM" id="SSF48371">
    <property type="entry name" value="ARM repeat"/>
    <property type="match status" value="1"/>
</dbReference>
<dbReference type="InterPro" id="IPR054476">
    <property type="entry name" value="Ltn1_N"/>
</dbReference>
<dbReference type="InterPro" id="IPR054477">
    <property type="entry name" value="LTN1_E3_ligase_6th"/>
</dbReference>
<comment type="subcellular location">
    <subcellularLocation>
        <location evidence="2">Cytoplasm</location>
        <location evidence="2">Cytosol</location>
    </subcellularLocation>
</comment>
<comment type="similarity">
    <text evidence="4 15">Belongs to the LTN1 family.</text>
</comment>
<dbReference type="PANTHER" id="PTHR12389:SF0">
    <property type="entry name" value="E3 UBIQUITIN-PROTEIN LIGASE LISTERIN"/>
    <property type="match status" value="1"/>
</dbReference>
<dbReference type="Pfam" id="PF23009">
    <property type="entry name" value="UBC_like"/>
    <property type="match status" value="1"/>
</dbReference>
<dbReference type="CDD" id="cd16491">
    <property type="entry name" value="RING-CH-C4HC3_LTN1"/>
    <property type="match status" value="1"/>
</dbReference>
<dbReference type="GO" id="GO:0008270">
    <property type="term" value="F:zinc ion binding"/>
    <property type="evidence" value="ECO:0007669"/>
    <property type="project" value="UniProtKB-KW"/>
</dbReference>
<keyword evidence="12 15" id="KW-0833">Ubl conjugation pathway</keyword>
<dbReference type="PANTHER" id="PTHR12389">
    <property type="entry name" value="ZINC FINGER PROTEIN 294"/>
    <property type="match status" value="1"/>
</dbReference>
<dbReference type="PROSITE" id="PS50089">
    <property type="entry name" value="ZF_RING_2"/>
    <property type="match status" value="1"/>
</dbReference>
<dbReference type="GO" id="GO:1990112">
    <property type="term" value="C:RQC complex"/>
    <property type="evidence" value="ECO:0007669"/>
    <property type="project" value="UniProtKB-UniRule"/>
</dbReference>
<dbReference type="Proteomes" id="UP000306102">
    <property type="component" value="Unassembled WGS sequence"/>
</dbReference>
<keyword evidence="13 15" id="KW-0862">Zinc</keyword>
<evidence type="ECO:0000256" key="6">
    <source>
        <dbReference type="ARBA" id="ARBA00017157"/>
    </source>
</evidence>
<evidence type="ECO:0000256" key="4">
    <source>
        <dbReference type="ARBA" id="ARBA00007997"/>
    </source>
</evidence>
<evidence type="ECO:0000256" key="2">
    <source>
        <dbReference type="ARBA" id="ARBA00004514"/>
    </source>
</evidence>
<dbReference type="Pfam" id="PF22999">
    <property type="entry name" value="LTN1_E3_ligase_6th"/>
    <property type="match status" value="1"/>
</dbReference>
<dbReference type="InterPro" id="IPR016024">
    <property type="entry name" value="ARM-type_fold"/>
</dbReference>
<dbReference type="SUPFAM" id="SSF57850">
    <property type="entry name" value="RING/U-box"/>
    <property type="match status" value="1"/>
</dbReference>
<evidence type="ECO:0000256" key="10">
    <source>
        <dbReference type="ARBA" id="ARBA00022737"/>
    </source>
</evidence>
<keyword evidence="7" id="KW-0963">Cytoplasm</keyword>
<dbReference type="GO" id="GO:0005829">
    <property type="term" value="C:cytosol"/>
    <property type="evidence" value="ECO:0007669"/>
    <property type="project" value="UniProtKB-SubCell"/>
</dbReference>
<dbReference type="Gene3D" id="1.25.10.10">
    <property type="entry name" value="Leucine-rich Repeat Variant"/>
    <property type="match status" value="1"/>
</dbReference>
<comment type="subunit">
    <text evidence="15">Component of the ribosome quality control complex (RQC).</text>
</comment>
<evidence type="ECO:0000256" key="9">
    <source>
        <dbReference type="ARBA" id="ARBA00022723"/>
    </source>
</evidence>
<sequence length="1943" mass="218434">METEARHVPPAAVVLALQDIDGEVAQHLKRLARKDPTTKLKALASLSTLFKQKSSKEIVPIIPQWAFEYKRLLLDYNREVRRATHDTMTLLVAAVRAPTSHDYSQQQEPIKFDPASEVSQAAKRSLQAAFPAQEKRLDALILCTTEIFIYLEENLNLTPKSMSDKAVALDELEEIHRQVVSSSLLALATFLDVLMDLQFGKPGFENTAAETNNDKASKARTTAIAYAEKLFSAHKYFLDFLKSQSPAIRSATYSMLRSFIKNIPHAFNEGNMKTLATAILGSFQEKDPACHSSMWETMLVFSKRFPDSWTTFNVQKSLLNRFWHFLRNGCFGSQQVSYPALVLFLDAIPPKAIVAEKFFLDFFQNFWAGRNPSHSLNADRLVFFRAFRECFLWSLQNASRYCVGADAIHSLQVTLIDKILLKLLWHDYLPINSKEQDRVSSGQMRDPSEINVRPFHEETVETLKIKYPMDYVQELGKCIIEILSGVYSRDLDLLLTFCTEFQENCFEIFQQTENTESSSEFIELVIKFLLLLGQHAVQKVVLMASRTIYFGLMKTMKHGYFEKHAVPVPGTYRRMVPCMDSPDIVRLASVAVSVFGPRKIVGELVCNDSTFFRSLSDELNRELDSEQFLQLYKEIFVPWCLQGNGSSTNARLDLLLVLLDNESFSEQWHCIITYATDPERFGVGPETPDPNHILVLGMLIEKARVEIIKRKVGVGLDHQQGSHSDHWHHELLDSSAVSIARSLSSFRSSDARFLRAVLGGSTEDDQTSFVSRNAKILIFKEFCKKLVTFTMDSTFTWIRDACSLLIAEANDSVLRIEHSVPVPEMAHFALEVLDGSLFCLKTIEDESWLVRSTLAAIFLIDWEYSMAIVSDDALDGESTRKMKDRLDCSASVHDFRSKISSQFFKSLNGNNRNSLGSILVQSIRFAIFKEDEFDTNKVTSLCCLWMLEVLGCLCQDQFEEQELLDQFLSKSDSWPLWILPDFSTGERSATLKTENISINASRNHILVAVIDELVSKIGIDMVVAGSVSLTPSSTEEATKELITSQSDYSRAWLAAEILCTWKWHGGSALSSFLPLLSSYGKNGNYSREESLLDSIVNILLDGALVHGVSGRLSLSYVWPVSYDEIGSVEESFLRALASLLLTLFEDNIWEMDKAILLFKLLVNKLFIGEAINLNCLRILPLVMSVLVRPLSIGCDESNRDVQHDTIKDWLQKTLLFPPSNTWQTGEGGSSLPKSNTHFYYPSIVMLVICMLEGLRYIFSLEHKEEDPLPCSSSSKSCCCCNLTYCSPTPIPFAEMEDWLQLIISCYPLSAIAGIQGLKPERDIGPMERELLLELFRKQRHGSVSTAANNKLPAVQMLLSNLIVVSVGYCWKEFNEEDWEFVVYRLRLWIESAVVMMEEVAENANEAITNSSTSNNSEVAVTKLRHTVSELNPYPIKIATNALAAFSLFCGVVALQKEEDADNLNPLRTEKWDLIKDRILEGILRLFFSTGAAEAIAGSCCYEASLIVASTRLDHPHFWELVASSVIKSSAYARDKAVKSVELWGLSKGPISSLYAILFSSEPLPGLQFAAYAILSSEPVSNLSILREDTACSLDGDTTGDQDSDRLDLSSEEDVHLREEISCMLENFPYEILEMGLVAPQRVNVFLAWSLLLSRLQSFPPSSPAREQHIQEHANSAILDCLFQHIPLDLCLAHSLKKKDVELPAVLSEAAAAATQAIRSSSVLFCVESLWPVGPEKMASLAGAIFGLMLHILPAYVRGWFSDIRDRSMSSAIEYFTKVWCSPPLITNELSQIKKASFADENFSVSVSKSANEVVATYTKDETGMDLVIRLPASYPLRAVDVDCPRSLGISEVKQRKWLMSMLSFVRSQNGALAEAIRIWKSNFDKEFEGVEECPICYSVIHTTNHSLPRLACKTCKHKFHSACLYKWFSTSHKSTCPLCQSPF</sequence>
<dbReference type="SMART" id="SM00184">
    <property type="entry name" value="RING"/>
    <property type="match status" value="1"/>
</dbReference>
<proteinExistence type="inferred from homology"/>
<evidence type="ECO:0000256" key="5">
    <source>
        <dbReference type="ARBA" id="ARBA00012483"/>
    </source>
</evidence>
<evidence type="ECO:0000256" key="14">
    <source>
        <dbReference type="PROSITE-ProRule" id="PRU00175"/>
    </source>
</evidence>
<dbReference type="FunFam" id="3.30.40.10:FF:000038">
    <property type="entry name" value="E3 ubiquitin-protein ligase listerin"/>
    <property type="match status" value="1"/>
</dbReference>
<dbReference type="EMBL" id="SDRB02000847">
    <property type="protein sequence ID" value="THG22482.1"/>
    <property type="molecule type" value="Genomic_DNA"/>
</dbReference>
<dbReference type="SMART" id="SM00744">
    <property type="entry name" value="RINGv"/>
    <property type="match status" value="1"/>
</dbReference>
<dbReference type="GO" id="GO:0043023">
    <property type="term" value="F:ribosomal large subunit binding"/>
    <property type="evidence" value="ECO:0007669"/>
    <property type="project" value="TreeGrafter"/>
</dbReference>
<dbReference type="InterPro" id="IPR013083">
    <property type="entry name" value="Znf_RING/FYVE/PHD"/>
</dbReference>
<dbReference type="STRING" id="542762.A0A4S4F058"/>
<keyword evidence="11 14" id="KW-0863">Zinc-finger</keyword>
<evidence type="ECO:0000256" key="3">
    <source>
        <dbReference type="ARBA" id="ARBA00004906"/>
    </source>
</evidence>
<evidence type="ECO:0000256" key="12">
    <source>
        <dbReference type="ARBA" id="ARBA00022786"/>
    </source>
</evidence>
<dbReference type="EC" id="2.3.2.27" evidence="5 15"/>